<comment type="cofactor">
    <cofactor evidence="1">
        <name>Mg(2+)</name>
        <dbReference type="ChEBI" id="CHEBI:18420"/>
    </cofactor>
</comment>
<dbReference type="EMBL" id="CP018145">
    <property type="protein sequence ID" value="ASJ55571.1"/>
    <property type="molecule type" value="Genomic_DNA"/>
</dbReference>
<keyword evidence="2 4" id="KW-0378">Hydrolase</keyword>
<proteinExistence type="predicted"/>
<dbReference type="PANTHER" id="PTHR43046:SF2">
    <property type="entry name" value="8-OXO-DGTP DIPHOSPHATASE-RELATED"/>
    <property type="match status" value="1"/>
</dbReference>
<dbReference type="RefSeq" id="WP_088909229.1">
    <property type="nucleotide sequence ID" value="NZ_CP018145.1"/>
</dbReference>
<dbReference type="InterPro" id="IPR020084">
    <property type="entry name" value="NUDIX_hydrolase_CS"/>
</dbReference>
<dbReference type="InterPro" id="IPR015797">
    <property type="entry name" value="NUDIX_hydrolase-like_dom_sf"/>
</dbReference>
<organism evidence="4 5">
    <name type="scientific">Brevibacillus formosus</name>
    <dbReference type="NCBI Taxonomy" id="54913"/>
    <lineage>
        <taxon>Bacteria</taxon>
        <taxon>Bacillati</taxon>
        <taxon>Bacillota</taxon>
        <taxon>Bacilli</taxon>
        <taxon>Bacillales</taxon>
        <taxon>Paenibacillaceae</taxon>
        <taxon>Brevibacillus</taxon>
    </lineage>
</organism>
<dbReference type="GO" id="GO:0016787">
    <property type="term" value="F:hydrolase activity"/>
    <property type="evidence" value="ECO:0007669"/>
    <property type="project" value="UniProtKB-KW"/>
</dbReference>
<dbReference type="CDD" id="cd04677">
    <property type="entry name" value="NUDIX_Hydrolase"/>
    <property type="match status" value="1"/>
</dbReference>
<reference evidence="4 5" key="1">
    <citation type="submission" date="2016-11" db="EMBL/GenBank/DDBJ databases">
        <authorList>
            <person name="Jaros S."/>
            <person name="Januszkiewicz K."/>
            <person name="Wedrychowicz H."/>
        </authorList>
    </citation>
    <scope>NUCLEOTIDE SEQUENCE [LARGE SCALE GENOMIC DNA]</scope>
    <source>
        <strain evidence="4 5">NF2</strain>
    </source>
</reference>
<evidence type="ECO:0000313" key="5">
    <source>
        <dbReference type="Proteomes" id="UP000197781"/>
    </source>
</evidence>
<sequence>MNDYIQTMRRLIGQERLITVGCGAIMEDELGRILLQRRKDQNNWCLPGGLMEIGETFVETLFREVEEETNLIIEAPELFGIYSGPSGCREYPNGDKVFSVQIIFRVTSFHGELKQEGPESSEHTFFTRDNLPQTLNPGQAAFILDWAEGLTGPIVK</sequence>
<dbReference type="Pfam" id="PF00293">
    <property type="entry name" value="NUDIX"/>
    <property type="match status" value="1"/>
</dbReference>
<dbReference type="KEGG" id="bfm:BP422_19675"/>
<dbReference type="PROSITE" id="PS00893">
    <property type="entry name" value="NUDIX_BOX"/>
    <property type="match status" value="1"/>
</dbReference>
<evidence type="ECO:0000256" key="1">
    <source>
        <dbReference type="ARBA" id="ARBA00001946"/>
    </source>
</evidence>
<name>A0A220MKM6_9BACL</name>
<dbReference type="PANTHER" id="PTHR43046">
    <property type="entry name" value="GDP-MANNOSE MANNOSYL HYDROLASE"/>
    <property type="match status" value="1"/>
</dbReference>
<accession>A0A220MKM6</accession>
<dbReference type="PROSITE" id="PS51462">
    <property type="entry name" value="NUDIX"/>
    <property type="match status" value="1"/>
</dbReference>
<protein>
    <submittedName>
        <fullName evidence="4">NUDIX hydrolase</fullName>
    </submittedName>
</protein>
<dbReference type="Gene3D" id="3.90.79.10">
    <property type="entry name" value="Nucleoside Triphosphate Pyrophosphohydrolase"/>
    <property type="match status" value="1"/>
</dbReference>
<dbReference type="AlphaFoldDB" id="A0A220MKM6"/>
<dbReference type="SUPFAM" id="SSF55811">
    <property type="entry name" value="Nudix"/>
    <property type="match status" value="1"/>
</dbReference>
<dbReference type="Proteomes" id="UP000197781">
    <property type="component" value="Chromosome"/>
</dbReference>
<evidence type="ECO:0000259" key="3">
    <source>
        <dbReference type="PROSITE" id="PS51462"/>
    </source>
</evidence>
<evidence type="ECO:0000256" key="2">
    <source>
        <dbReference type="ARBA" id="ARBA00022801"/>
    </source>
</evidence>
<gene>
    <name evidence="4" type="ORF">BP422_19675</name>
</gene>
<feature type="domain" description="Nudix hydrolase" evidence="3">
    <location>
        <begin position="15"/>
        <end position="148"/>
    </location>
</feature>
<evidence type="ECO:0000313" key="4">
    <source>
        <dbReference type="EMBL" id="ASJ55571.1"/>
    </source>
</evidence>
<dbReference type="InterPro" id="IPR000086">
    <property type="entry name" value="NUDIX_hydrolase_dom"/>
</dbReference>